<reference evidence="10" key="1">
    <citation type="journal article" date="2020" name="Stud. Mycol.">
        <title>101 Dothideomycetes genomes: a test case for predicting lifestyles and emergence of pathogens.</title>
        <authorList>
            <person name="Haridas S."/>
            <person name="Albert R."/>
            <person name="Binder M."/>
            <person name="Bloem J."/>
            <person name="Labutti K."/>
            <person name="Salamov A."/>
            <person name="Andreopoulos B."/>
            <person name="Baker S."/>
            <person name="Barry K."/>
            <person name="Bills G."/>
            <person name="Bluhm B."/>
            <person name="Cannon C."/>
            <person name="Castanera R."/>
            <person name="Culley D."/>
            <person name="Daum C."/>
            <person name="Ezra D."/>
            <person name="Gonzalez J."/>
            <person name="Henrissat B."/>
            <person name="Kuo A."/>
            <person name="Liang C."/>
            <person name="Lipzen A."/>
            <person name="Lutzoni F."/>
            <person name="Magnuson J."/>
            <person name="Mondo S."/>
            <person name="Nolan M."/>
            <person name="Ohm R."/>
            <person name="Pangilinan J."/>
            <person name="Park H.-J."/>
            <person name="Ramirez L."/>
            <person name="Alfaro M."/>
            <person name="Sun H."/>
            <person name="Tritt A."/>
            <person name="Yoshinaga Y."/>
            <person name="Zwiers L.-H."/>
            <person name="Turgeon B."/>
            <person name="Goodwin S."/>
            <person name="Spatafora J."/>
            <person name="Crous P."/>
            <person name="Grigoriev I."/>
        </authorList>
    </citation>
    <scope>NUCLEOTIDE SEQUENCE</scope>
    <source>
        <strain evidence="10">CBS 122681</strain>
    </source>
</reference>
<feature type="transmembrane region" description="Helical" evidence="8">
    <location>
        <begin position="257"/>
        <end position="277"/>
    </location>
</feature>
<feature type="compositionally biased region" description="Basic and acidic residues" evidence="7">
    <location>
        <begin position="1"/>
        <end position="16"/>
    </location>
</feature>
<dbReference type="PANTHER" id="PTHR12560">
    <property type="entry name" value="LONGEVITY ASSURANCE FACTOR 1 LAG1"/>
    <property type="match status" value="1"/>
</dbReference>
<dbReference type="OrthoDB" id="537032at2759"/>
<feature type="transmembrane region" description="Helical" evidence="8">
    <location>
        <begin position="36"/>
        <end position="66"/>
    </location>
</feature>
<organism evidence="10 11">
    <name type="scientific">Lophiostoma macrostomum CBS 122681</name>
    <dbReference type="NCBI Taxonomy" id="1314788"/>
    <lineage>
        <taxon>Eukaryota</taxon>
        <taxon>Fungi</taxon>
        <taxon>Dikarya</taxon>
        <taxon>Ascomycota</taxon>
        <taxon>Pezizomycotina</taxon>
        <taxon>Dothideomycetes</taxon>
        <taxon>Pleosporomycetidae</taxon>
        <taxon>Pleosporales</taxon>
        <taxon>Lophiostomataceae</taxon>
        <taxon>Lophiostoma</taxon>
    </lineage>
</organism>
<gene>
    <name evidence="10" type="ORF">K491DRAFT_596870</name>
</gene>
<evidence type="ECO:0000313" key="11">
    <source>
        <dbReference type="Proteomes" id="UP000799324"/>
    </source>
</evidence>
<dbReference type="InterPro" id="IPR016439">
    <property type="entry name" value="Lag1/Lac1-like"/>
</dbReference>
<evidence type="ECO:0000256" key="5">
    <source>
        <dbReference type="ARBA" id="ARBA00023136"/>
    </source>
</evidence>
<evidence type="ECO:0000256" key="3">
    <source>
        <dbReference type="ARBA" id="ARBA00022692"/>
    </source>
</evidence>
<evidence type="ECO:0000256" key="6">
    <source>
        <dbReference type="PROSITE-ProRule" id="PRU00205"/>
    </source>
</evidence>
<feature type="transmembrane region" description="Helical" evidence="8">
    <location>
        <begin position="139"/>
        <end position="158"/>
    </location>
</feature>
<evidence type="ECO:0000313" key="10">
    <source>
        <dbReference type="EMBL" id="KAF2656438.1"/>
    </source>
</evidence>
<evidence type="ECO:0000256" key="8">
    <source>
        <dbReference type="SAM" id="Phobius"/>
    </source>
</evidence>
<dbReference type="PANTHER" id="PTHR12560:SF0">
    <property type="entry name" value="LD18904P"/>
    <property type="match status" value="1"/>
</dbReference>
<feature type="transmembrane region" description="Helical" evidence="8">
    <location>
        <begin position="345"/>
        <end position="369"/>
    </location>
</feature>
<evidence type="ECO:0000256" key="1">
    <source>
        <dbReference type="ARBA" id="ARBA00004141"/>
    </source>
</evidence>
<dbReference type="PROSITE" id="PS50922">
    <property type="entry name" value="TLC"/>
    <property type="match status" value="1"/>
</dbReference>
<feature type="region of interest" description="Disordered" evidence="7">
    <location>
        <begin position="382"/>
        <end position="403"/>
    </location>
</feature>
<keyword evidence="3 6" id="KW-0812">Transmembrane</keyword>
<dbReference type="GO" id="GO:0016020">
    <property type="term" value="C:membrane"/>
    <property type="evidence" value="ECO:0007669"/>
    <property type="project" value="UniProtKB-SubCell"/>
</dbReference>
<dbReference type="GO" id="GO:0050291">
    <property type="term" value="F:sphingosine N-acyltransferase activity"/>
    <property type="evidence" value="ECO:0007669"/>
    <property type="project" value="InterPro"/>
</dbReference>
<comment type="subcellular location">
    <subcellularLocation>
        <location evidence="1">Membrane</location>
        <topology evidence="1">Multi-pass membrane protein</topology>
    </subcellularLocation>
</comment>
<proteinExistence type="inferred from homology"/>
<dbReference type="Pfam" id="PF03798">
    <property type="entry name" value="TRAM_LAG1_CLN8"/>
    <property type="match status" value="1"/>
</dbReference>
<feature type="region of interest" description="Disordered" evidence="7">
    <location>
        <begin position="433"/>
        <end position="470"/>
    </location>
</feature>
<feature type="compositionally biased region" description="Basic and acidic residues" evidence="7">
    <location>
        <begin position="454"/>
        <end position="470"/>
    </location>
</feature>
<keyword evidence="4 8" id="KW-1133">Transmembrane helix</keyword>
<dbReference type="GO" id="GO:0046513">
    <property type="term" value="P:ceramide biosynthetic process"/>
    <property type="evidence" value="ECO:0007669"/>
    <property type="project" value="InterPro"/>
</dbReference>
<feature type="transmembrane region" description="Helical" evidence="8">
    <location>
        <begin position="209"/>
        <end position="228"/>
    </location>
</feature>
<dbReference type="InterPro" id="IPR006634">
    <property type="entry name" value="TLC-dom"/>
</dbReference>
<feature type="domain" description="TLC" evidence="9">
    <location>
        <begin position="134"/>
        <end position="377"/>
    </location>
</feature>
<feature type="region of interest" description="Disordered" evidence="7">
    <location>
        <begin position="1"/>
        <end position="33"/>
    </location>
</feature>
<evidence type="ECO:0000256" key="4">
    <source>
        <dbReference type="ARBA" id="ARBA00022989"/>
    </source>
</evidence>
<feature type="transmembrane region" description="Helical" evidence="8">
    <location>
        <begin position="96"/>
        <end position="118"/>
    </location>
</feature>
<evidence type="ECO:0000256" key="7">
    <source>
        <dbReference type="SAM" id="MobiDB-lite"/>
    </source>
</evidence>
<dbReference type="SMART" id="SM00724">
    <property type="entry name" value="TLC"/>
    <property type="match status" value="1"/>
</dbReference>
<keyword evidence="5 6" id="KW-0472">Membrane</keyword>
<feature type="compositionally biased region" description="Acidic residues" evidence="7">
    <location>
        <begin position="385"/>
        <end position="397"/>
    </location>
</feature>
<accession>A0A6A6TC15</accession>
<sequence length="470" mass="53597">MGLAVEEKALANEPKSKGGVPRSPQRTKRRNSDDSLIGSLCTLICNNQLGISVNLVLLILLTHIFFPRARRRTSKFFRLSYYNPANDLHGCGTDDLAFVTFAMIVLTGLRVAVMEYLLDPLARIAGIRTRKGMTRFKEQAWLIMYCTFSWSLGMYIVYHSEFWLNLHGLWQGWPFREVNRLNKWYYLVQWAFYAQQILVVNIEEKRKDYAEMLTHHIFTVALIFLSYGYYHMRVGTLILTIMDLVDILLPTAKMLRYLGFTTLCDIAFGVFVIAWFITRHIFYPMVSWSVYAHAPTDMAPGCYFADGTMVPMNSSEFDALGGNRIWANLVTSYTDRMGPICWNPTMRYCFLTLLLALQVIVFFWFAMILKVIYKVLSGQSADDVRSDDEGEDDEVENENARTSHPINMVAGCHGGAPLEQEVGIESLNLTRKSYKKHSNRSGGNRTSGISIPGHGDRKELLGRIGCDKPT</sequence>
<name>A0A6A6TC15_9PLEO</name>
<feature type="compositionally biased region" description="Polar residues" evidence="7">
    <location>
        <begin position="440"/>
        <end position="449"/>
    </location>
</feature>
<comment type="similarity">
    <text evidence="2">Belongs to the sphingosine N-acyltransferase family.</text>
</comment>
<keyword evidence="11" id="KW-1185">Reference proteome</keyword>
<evidence type="ECO:0000259" key="9">
    <source>
        <dbReference type="PROSITE" id="PS50922"/>
    </source>
</evidence>
<evidence type="ECO:0000256" key="2">
    <source>
        <dbReference type="ARBA" id="ARBA00009808"/>
    </source>
</evidence>
<dbReference type="Proteomes" id="UP000799324">
    <property type="component" value="Unassembled WGS sequence"/>
</dbReference>
<dbReference type="EMBL" id="MU004336">
    <property type="protein sequence ID" value="KAF2656438.1"/>
    <property type="molecule type" value="Genomic_DNA"/>
</dbReference>
<protein>
    <submittedName>
        <fullName evidence="10">Longevity assurance proteins LAG1/LAC1</fullName>
    </submittedName>
</protein>
<dbReference type="AlphaFoldDB" id="A0A6A6TC15"/>